<sequence>MTTGDAKVQLLGGFRMFSRGRVIAIPERAAKLVGLLAVHGEPVSRARIAADFWPELAAPRANANLRATIWRLSEVARSFLSAASTNLALADGVEVDLGRARSVARALLERTTSDAEVTDPSSHRYLELLSRPLLPEWNDSWLILERERVRQLHTHALEHLGRAHLQHGDAMSAVDVGLALVGADPLRESAHILLIRAYLASGNRGDARRSYQRYRDLMRCELGLPPAIGWSELSTSDGGILKDEQQ</sequence>
<dbReference type="InterPro" id="IPR051677">
    <property type="entry name" value="AfsR-DnrI-RedD_regulator"/>
</dbReference>
<dbReference type="Gene3D" id="1.10.10.10">
    <property type="entry name" value="Winged helix-like DNA-binding domain superfamily/Winged helix DNA-binding domain"/>
    <property type="match status" value="1"/>
</dbReference>
<dbReference type="Proteomes" id="UP000320085">
    <property type="component" value="Unassembled WGS sequence"/>
</dbReference>
<feature type="domain" description="Bacterial transcriptional activator" evidence="1">
    <location>
        <begin position="95"/>
        <end position="234"/>
    </location>
</feature>
<evidence type="ECO:0000259" key="1">
    <source>
        <dbReference type="SMART" id="SM01043"/>
    </source>
</evidence>
<reference evidence="2 3" key="1">
    <citation type="submission" date="2019-06" db="EMBL/GenBank/DDBJ databases">
        <title>Sequencing the genomes of 1000 actinobacteria strains.</title>
        <authorList>
            <person name="Klenk H.-P."/>
        </authorList>
    </citation>
    <scope>NUCLEOTIDE SEQUENCE [LARGE SCALE GENOMIC DNA]</scope>
    <source>
        <strain evidence="2 3">DSM 21776</strain>
    </source>
</reference>
<dbReference type="InterPro" id="IPR036388">
    <property type="entry name" value="WH-like_DNA-bd_sf"/>
</dbReference>
<accession>A0A543PWY1</accession>
<dbReference type="SMART" id="SM01043">
    <property type="entry name" value="BTAD"/>
    <property type="match status" value="1"/>
</dbReference>
<dbReference type="GO" id="GO:0003677">
    <property type="term" value="F:DNA binding"/>
    <property type="evidence" value="ECO:0007669"/>
    <property type="project" value="UniProtKB-KW"/>
</dbReference>
<dbReference type="SUPFAM" id="SSF48452">
    <property type="entry name" value="TPR-like"/>
    <property type="match status" value="1"/>
</dbReference>
<dbReference type="InterPro" id="IPR005158">
    <property type="entry name" value="BTAD"/>
</dbReference>
<protein>
    <submittedName>
        <fullName evidence="2">DNA-binding SARP family transcriptional activator</fullName>
    </submittedName>
</protein>
<comment type="caution">
    <text evidence="2">The sequence shown here is derived from an EMBL/GenBank/DDBJ whole genome shotgun (WGS) entry which is preliminary data.</text>
</comment>
<proteinExistence type="predicted"/>
<dbReference type="InterPro" id="IPR011990">
    <property type="entry name" value="TPR-like_helical_dom_sf"/>
</dbReference>
<evidence type="ECO:0000313" key="2">
    <source>
        <dbReference type="EMBL" id="TQN48575.1"/>
    </source>
</evidence>
<gene>
    <name evidence="2" type="ORF">FHX52_1714</name>
</gene>
<evidence type="ECO:0000313" key="3">
    <source>
        <dbReference type="Proteomes" id="UP000320085"/>
    </source>
</evidence>
<organism evidence="2 3">
    <name type="scientific">Humibacillus xanthopallidus</name>
    <dbReference type="NCBI Taxonomy" id="412689"/>
    <lineage>
        <taxon>Bacteria</taxon>
        <taxon>Bacillati</taxon>
        <taxon>Actinomycetota</taxon>
        <taxon>Actinomycetes</taxon>
        <taxon>Micrococcales</taxon>
        <taxon>Intrasporangiaceae</taxon>
        <taxon>Humibacillus</taxon>
    </lineage>
</organism>
<dbReference type="Pfam" id="PF03704">
    <property type="entry name" value="BTAD"/>
    <property type="match status" value="1"/>
</dbReference>
<dbReference type="Gene3D" id="1.25.40.10">
    <property type="entry name" value="Tetratricopeptide repeat domain"/>
    <property type="match status" value="1"/>
</dbReference>
<keyword evidence="2" id="KW-0238">DNA-binding</keyword>
<dbReference type="RefSeq" id="WP_141821490.1">
    <property type="nucleotide sequence ID" value="NZ_BAAAQC010000006.1"/>
</dbReference>
<dbReference type="PANTHER" id="PTHR35807">
    <property type="entry name" value="TRANSCRIPTIONAL REGULATOR REDD-RELATED"/>
    <property type="match status" value="1"/>
</dbReference>
<dbReference type="OrthoDB" id="5509004at2"/>
<dbReference type="AlphaFoldDB" id="A0A543PWY1"/>
<dbReference type="EMBL" id="VFQF01000001">
    <property type="protein sequence ID" value="TQN48575.1"/>
    <property type="molecule type" value="Genomic_DNA"/>
</dbReference>
<name>A0A543PWY1_9MICO</name>